<dbReference type="PANTHER" id="PTHR10412">
    <property type="entry name" value="MANNOSYL-OLIGOSACCHARIDE GLUCOSIDASE"/>
    <property type="match status" value="1"/>
</dbReference>
<evidence type="ECO:0000313" key="18">
    <source>
        <dbReference type="EMBL" id="KAL2067733.1"/>
    </source>
</evidence>
<evidence type="ECO:0000256" key="11">
    <source>
        <dbReference type="ARBA" id="ARBA00038888"/>
    </source>
</evidence>
<keyword evidence="8" id="KW-0472">Membrane</keyword>
<accession>A0ABR4CF66</accession>
<comment type="subcellular location">
    <subcellularLocation>
        <location evidence="1 12">Endoplasmic reticulum membrane</location>
        <topology evidence="1 12">Single-pass type II membrane protein</topology>
    </subcellularLocation>
</comment>
<dbReference type="Pfam" id="PF03200">
    <property type="entry name" value="Glyco_hydro_63"/>
    <property type="match status" value="1"/>
</dbReference>
<dbReference type="InterPro" id="IPR012341">
    <property type="entry name" value="6hp_glycosidase-like_sf"/>
</dbReference>
<dbReference type="Pfam" id="PF16923">
    <property type="entry name" value="Glyco_hydro_63N"/>
    <property type="match status" value="1"/>
</dbReference>
<evidence type="ECO:0000256" key="10">
    <source>
        <dbReference type="ARBA" id="ARBA00023295"/>
    </source>
</evidence>
<gene>
    <name evidence="18" type="ORF">VTL71DRAFT_15829</name>
</gene>
<dbReference type="Gene3D" id="1.50.10.10">
    <property type="match status" value="1"/>
</dbReference>
<evidence type="ECO:0000256" key="4">
    <source>
        <dbReference type="ARBA" id="ARBA00022801"/>
    </source>
</evidence>
<feature type="region of interest" description="Disordered" evidence="14">
    <location>
        <begin position="812"/>
        <end position="837"/>
    </location>
</feature>
<evidence type="ECO:0000256" key="15">
    <source>
        <dbReference type="SAM" id="SignalP"/>
    </source>
</evidence>
<protein>
    <recommendedName>
        <fullName evidence="11 12">Mannosyl-oligosaccharide glucosidase</fullName>
        <ecNumber evidence="11 12">3.2.1.106</ecNumber>
    </recommendedName>
    <alternativeName>
        <fullName evidence="13">Glucosidase I</fullName>
    </alternativeName>
</protein>
<dbReference type="SUPFAM" id="SSF48208">
    <property type="entry name" value="Six-hairpin glycosidases"/>
    <property type="match status" value="1"/>
</dbReference>
<evidence type="ECO:0000313" key="19">
    <source>
        <dbReference type="Proteomes" id="UP001595075"/>
    </source>
</evidence>
<evidence type="ECO:0000256" key="1">
    <source>
        <dbReference type="ARBA" id="ARBA00004648"/>
    </source>
</evidence>
<evidence type="ECO:0000256" key="13">
    <source>
        <dbReference type="RuleBase" id="RU369107"/>
    </source>
</evidence>
<dbReference type="Gene3D" id="2.70.98.110">
    <property type="entry name" value="Glycosyl hydrolase family 63, N-terminal domain"/>
    <property type="match status" value="1"/>
</dbReference>
<dbReference type="InterPro" id="IPR031631">
    <property type="entry name" value="Glyco_hydro_63N"/>
</dbReference>
<evidence type="ECO:0000256" key="9">
    <source>
        <dbReference type="ARBA" id="ARBA00023180"/>
    </source>
</evidence>
<keyword evidence="3" id="KW-0812">Transmembrane</keyword>
<dbReference type="PANTHER" id="PTHR10412:SF11">
    <property type="entry name" value="MANNOSYL-OLIGOSACCHARIDE GLUCOSIDASE"/>
    <property type="match status" value="1"/>
</dbReference>
<reference evidence="18 19" key="1">
    <citation type="journal article" date="2024" name="Commun. Biol.">
        <title>Comparative genomic analysis of thermophilic fungi reveals convergent evolutionary adaptations and gene losses.</title>
        <authorList>
            <person name="Steindorff A.S."/>
            <person name="Aguilar-Pontes M.V."/>
            <person name="Robinson A.J."/>
            <person name="Andreopoulos B."/>
            <person name="LaButti K."/>
            <person name="Kuo A."/>
            <person name="Mondo S."/>
            <person name="Riley R."/>
            <person name="Otillar R."/>
            <person name="Haridas S."/>
            <person name="Lipzen A."/>
            <person name="Grimwood J."/>
            <person name="Schmutz J."/>
            <person name="Clum A."/>
            <person name="Reid I.D."/>
            <person name="Moisan M.C."/>
            <person name="Butler G."/>
            <person name="Nguyen T.T.M."/>
            <person name="Dewar K."/>
            <person name="Conant G."/>
            <person name="Drula E."/>
            <person name="Henrissat B."/>
            <person name="Hansel C."/>
            <person name="Singer S."/>
            <person name="Hutchinson M.I."/>
            <person name="de Vries R.P."/>
            <person name="Natvig D.O."/>
            <person name="Powell A.J."/>
            <person name="Tsang A."/>
            <person name="Grigoriev I.V."/>
        </authorList>
    </citation>
    <scope>NUCLEOTIDE SEQUENCE [LARGE SCALE GENOMIC DNA]</scope>
    <source>
        <strain evidence="18 19">CBS 494.80</strain>
    </source>
</reference>
<keyword evidence="6" id="KW-0735">Signal-anchor</keyword>
<comment type="pathway">
    <text evidence="13">Glycan metabolism; N-glycan degradation.</text>
</comment>
<evidence type="ECO:0000256" key="14">
    <source>
        <dbReference type="SAM" id="MobiDB-lite"/>
    </source>
</evidence>
<proteinExistence type="inferred from homology"/>
<name>A0ABR4CF66_9HELO</name>
<evidence type="ECO:0000256" key="8">
    <source>
        <dbReference type="ARBA" id="ARBA00023136"/>
    </source>
</evidence>
<sequence length="837" mass="94478">MLLPVAAVLAACCLSSASAATDDPAILYKEIARKSNDSLLWGPYRPNLYFGVRPRIPKSLLGGLMWSRVDNYQDVQNNFRHTCEQGDNMKGYGWDEYDARTGGQQTIYDENNGINIRTMFVKIPGGSNGGSWAVRVRGTVREGAPPDLKSTVVWYNSLEGLGSLEVENEYDERGYEGDVTLKGDSAGLGEYKVTVTSGRGLHPASSHPSYEEKPLDRTIVHSMQAPEQILWQVKPILFKGLKEQIDKYIAIYGDENPPPPWQVYTLENNAVPGNLHIIQKVFEGNFEFDVIFNSGSSGKEYTSQDVSNFLTRGSVGFWDRFVATFDPQPPFGVEALQRFAGSMFSNLLGGLGYFYGDSVVDRSYAAEYDEENEGFWEETAAARAQKNEKLEGPSELFTTVPSRPFFPRGFLWDEGFHLMPVADWDLDLALEVVKSWFNLMDDDGWIGREQILGAEARSKVPAEFQVQYPHYANPPTLFFIVDDFISKINAMNGSGPDAKRVKESLGDKPNSVYLQDLDLALHYLRELYPKLRKHYFWYRKTQAGDLKSYDRDAFSSKEAYRWRGRTPQHILTSGLDDYPRPQPPHPGELHVDLISWMGMMTKSLKNIATLLDYSDDVKELSTIETAILRNIDDLHWSEKDKCYCDATIDDFEENALVCHKGYISLFPFLTGLLDPKSEKLGHVLNLIGDEEELWSKHGIRSLSKKDAFYGTDENYWRGPIWMNMNYLAVVQLLKYAQTPGPHQALSKDMYNTLRLNLIKTVFDAWQETGFAWEQYNPETGKGQRTQHFTGWTSLVVKIMGMPDLSGGAFTLKGFGGQGEGEGEKTEGKGEGKGHDEL</sequence>
<dbReference type="InterPro" id="IPR031335">
    <property type="entry name" value="Glyco_hydro_63_C"/>
</dbReference>
<evidence type="ECO:0000256" key="2">
    <source>
        <dbReference type="ARBA" id="ARBA00010833"/>
    </source>
</evidence>
<evidence type="ECO:0000256" key="12">
    <source>
        <dbReference type="RuleBase" id="RU368089"/>
    </source>
</evidence>
<evidence type="ECO:0000256" key="7">
    <source>
        <dbReference type="ARBA" id="ARBA00022989"/>
    </source>
</evidence>
<feature type="compositionally biased region" description="Basic and acidic residues" evidence="14">
    <location>
        <begin position="821"/>
        <end position="837"/>
    </location>
</feature>
<keyword evidence="15" id="KW-0732">Signal</keyword>
<evidence type="ECO:0000256" key="3">
    <source>
        <dbReference type="ARBA" id="ARBA00022692"/>
    </source>
</evidence>
<dbReference type="InterPro" id="IPR004888">
    <property type="entry name" value="Glycoside_hydrolase_63"/>
</dbReference>
<evidence type="ECO:0000256" key="6">
    <source>
        <dbReference type="ARBA" id="ARBA00022968"/>
    </source>
</evidence>
<comment type="caution">
    <text evidence="18">The sequence shown here is derived from an EMBL/GenBank/DDBJ whole genome shotgun (WGS) entry which is preliminary data.</text>
</comment>
<keyword evidence="4 12" id="KW-0378">Hydrolase</keyword>
<evidence type="ECO:0000259" key="16">
    <source>
        <dbReference type="Pfam" id="PF03200"/>
    </source>
</evidence>
<comment type="function">
    <text evidence="12">Cleaves the distal alpha 1,2-linked glucose residue from the Glc(3)Man(9)GlcNAc(2) oligosaccharide precursor.</text>
</comment>
<evidence type="ECO:0000259" key="17">
    <source>
        <dbReference type="Pfam" id="PF16923"/>
    </source>
</evidence>
<dbReference type="InterPro" id="IPR008928">
    <property type="entry name" value="6-hairpin_glycosidase_sf"/>
</dbReference>
<feature type="domain" description="Glycosyl hydrolase family 63 C-terminal" evidence="16">
    <location>
        <begin position="303"/>
        <end position="800"/>
    </location>
</feature>
<organism evidence="18 19">
    <name type="scientific">Oculimacula yallundae</name>
    <dbReference type="NCBI Taxonomy" id="86028"/>
    <lineage>
        <taxon>Eukaryota</taxon>
        <taxon>Fungi</taxon>
        <taxon>Dikarya</taxon>
        <taxon>Ascomycota</taxon>
        <taxon>Pezizomycotina</taxon>
        <taxon>Leotiomycetes</taxon>
        <taxon>Helotiales</taxon>
        <taxon>Ploettnerulaceae</taxon>
        <taxon>Oculimacula</taxon>
    </lineage>
</organism>
<dbReference type="EMBL" id="JAZHXI010000009">
    <property type="protein sequence ID" value="KAL2067733.1"/>
    <property type="molecule type" value="Genomic_DNA"/>
</dbReference>
<keyword evidence="5 12" id="KW-0256">Endoplasmic reticulum</keyword>
<feature type="domain" description="Glycosyl hydrolase family 63 N-terminal" evidence="17">
    <location>
        <begin position="38"/>
        <end position="264"/>
    </location>
</feature>
<dbReference type="EC" id="3.2.1.106" evidence="11 12"/>
<evidence type="ECO:0000256" key="5">
    <source>
        <dbReference type="ARBA" id="ARBA00022824"/>
    </source>
</evidence>
<keyword evidence="10 12" id="KW-0326">Glycosidase</keyword>
<dbReference type="Proteomes" id="UP001595075">
    <property type="component" value="Unassembled WGS sequence"/>
</dbReference>
<feature type="chain" id="PRO_5045280864" description="Mannosyl-oligosaccharide glucosidase" evidence="15">
    <location>
        <begin position="20"/>
        <end position="837"/>
    </location>
</feature>
<keyword evidence="19" id="KW-1185">Reference proteome</keyword>
<keyword evidence="7" id="KW-1133">Transmembrane helix</keyword>
<dbReference type="InterPro" id="IPR038518">
    <property type="entry name" value="Glyco_hydro_63N_sf"/>
</dbReference>
<keyword evidence="9 13" id="KW-0325">Glycoprotein</keyword>
<comment type="similarity">
    <text evidence="2 12">Belongs to the glycosyl hydrolase 63 family.</text>
</comment>
<comment type="catalytic activity">
    <reaction evidence="12">
        <text>N(4)-(alpha-D-Glc-(1-&gt;2)-alpha-D-Glc-(1-&gt;3)-alpha-D-Glc-(1-&gt;3)-alpha-D-Man-(1-&gt;2)-alpha-D-Man-(1-&gt;2)-alpha-D-Man-(1-&gt;3)-[alpha-D-Man-(1-&gt;2)-alpha-D-Man-(1-&gt;3)-[alpha-D-Man-(1-&gt;2)-alpha-D-Man-(1-&gt;6)]-alpha-D-Man-(1-&gt;6)]-beta-D-Man-(1-&gt;4)-beta-D-GlcNAc-(1-&gt;4)-beta-D-GlcNAc)-L-asparaginyl-[protein] + H2O = N(4)-(alpha-D-Glc-(1-&gt;3)-alpha-D-Glc-(1-&gt;3)-alpha-D-Man-(1-&gt;2)-alpha-D-Man-(1-&gt;2)-alpha-D-Man-(1-&gt;3)-[alpha-D-Man-(1-&gt;2)-alpha-D-Man-(1-&gt;3)-[alpha-D-Man-(1-&gt;2)-alpha-D-Man-(1-&gt;6)]-alpha-D-Man-(1-&gt;6)]-beta-D-Man-(1-&gt;4)-beta-D-GlcNAc-(1-&gt;4)-beta-D-GlcNAc)-L-asparaginyl-[protein] + beta-D-glucose</text>
        <dbReference type="Rhea" id="RHEA:55988"/>
        <dbReference type="Rhea" id="RHEA-COMP:12806"/>
        <dbReference type="Rhea" id="RHEA-COMP:14355"/>
        <dbReference type="ChEBI" id="CHEBI:15377"/>
        <dbReference type="ChEBI" id="CHEBI:15903"/>
        <dbReference type="ChEBI" id="CHEBI:59082"/>
        <dbReference type="ChEBI" id="CHEBI:132537"/>
        <dbReference type="EC" id="3.2.1.106"/>
    </reaction>
</comment>
<feature type="signal peptide" evidence="15">
    <location>
        <begin position="1"/>
        <end position="19"/>
    </location>
</feature>